<sequence length="290" mass="33891">MEHMSEQGIKELNKQGLLRKFESSSLPFCEACILGKHHKLKFKTVVQESKRALEYVHVDMWGSHKVETHSATMQSEEELESTTYEEAIASMSGKKWLDAMEDEMHSLKKNRTWVVVPKTTRQKDNLLHMVVQACLYYKDLDTPNIIFLLLYVDDMMIISKDKPKVRTIKEKLNFEFEMKDLGHVRKILGIEFLRDRKKGKLMLTQRRYIDKMIKKFNLDTAKVTTVPMDGHFKLSNEHCPKTKAERKEMQKVPYADVVGCLMYTMMSTRPNIAHSLSVLNRYMSNLGLEH</sequence>
<dbReference type="AlphaFoldDB" id="A0A803NMB7"/>
<dbReference type="Pfam" id="PF07727">
    <property type="entry name" value="RVT_2"/>
    <property type="match status" value="1"/>
</dbReference>
<dbReference type="EMBL" id="UZAU01000079">
    <property type="status" value="NOT_ANNOTATED_CDS"/>
    <property type="molecule type" value="Genomic_DNA"/>
</dbReference>
<feature type="domain" description="Reverse transcriptase Ty1/copia-type" evidence="1">
    <location>
        <begin position="100"/>
        <end position="228"/>
    </location>
</feature>
<dbReference type="Proteomes" id="UP000596661">
    <property type="component" value="Chromosome 1"/>
</dbReference>
<evidence type="ECO:0000259" key="1">
    <source>
        <dbReference type="Pfam" id="PF07727"/>
    </source>
</evidence>
<keyword evidence="4" id="KW-1185">Reference proteome</keyword>
<name>A0A803NMB7_CANSA</name>
<reference evidence="3" key="1">
    <citation type="submission" date="2018-11" db="EMBL/GenBank/DDBJ databases">
        <authorList>
            <person name="Grassa J C."/>
        </authorList>
    </citation>
    <scope>NUCLEOTIDE SEQUENCE [LARGE SCALE GENOMIC DNA]</scope>
</reference>
<dbReference type="Gramene" id="evm.model.01.2710">
    <property type="protein sequence ID" value="cds.evm.model.01.2710"/>
    <property type="gene ID" value="evm.TU.01.2710"/>
</dbReference>
<organism evidence="3 4">
    <name type="scientific">Cannabis sativa</name>
    <name type="common">Hemp</name>
    <name type="synonym">Marijuana</name>
    <dbReference type="NCBI Taxonomy" id="3483"/>
    <lineage>
        <taxon>Eukaryota</taxon>
        <taxon>Viridiplantae</taxon>
        <taxon>Streptophyta</taxon>
        <taxon>Embryophyta</taxon>
        <taxon>Tracheophyta</taxon>
        <taxon>Spermatophyta</taxon>
        <taxon>Magnoliopsida</taxon>
        <taxon>eudicotyledons</taxon>
        <taxon>Gunneridae</taxon>
        <taxon>Pentapetalae</taxon>
        <taxon>rosids</taxon>
        <taxon>fabids</taxon>
        <taxon>Rosales</taxon>
        <taxon>Cannabaceae</taxon>
        <taxon>Cannabis</taxon>
    </lineage>
</organism>
<dbReference type="Pfam" id="PF13976">
    <property type="entry name" value="gag_pre-integrs"/>
    <property type="match status" value="1"/>
</dbReference>
<evidence type="ECO:0000259" key="2">
    <source>
        <dbReference type="Pfam" id="PF13976"/>
    </source>
</evidence>
<dbReference type="InterPro" id="IPR013103">
    <property type="entry name" value="RVT_2"/>
</dbReference>
<dbReference type="EnsemblPlants" id="evm.model.01.2710">
    <property type="protein sequence ID" value="cds.evm.model.01.2710"/>
    <property type="gene ID" value="evm.TU.01.2710"/>
</dbReference>
<evidence type="ECO:0000313" key="3">
    <source>
        <dbReference type="EnsemblPlants" id="cds.evm.model.01.2710"/>
    </source>
</evidence>
<protein>
    <recommendedName>
        <fullName evidence="5">Reverse transcriptase Ty1/copia-type domain-containing protein</fullName>
    </recommendedName>
</protein>
<accession>A0A803NMB7</accession>
<evidence type="ECO:0008006" key="5">
    <source>
        <dbReference type="Google" id="ProtNLM"/>
    </source>
</evidence>
<feature type="domain" description="GAG-pre-integrase" evidence="2">
    <location>
        <begin position="2"/>
        <end position="37"/>
    </location>
</feature>
<reference evidence="3" key="2">
    <citation type="submission" date="2021-03" db="UniProtKB">
        <authorList>
            <consortium name="EnsemblPlants"/>
        </authorList>
    </citation>
    <scope>IDENTIFICATION</scope>
</reference>
<proteinExistence type="predicted"/>
<dbReference type="OMA" id="CEHCTIS"/>
<evidence type="ECO:0000313" key="4">
    <source>
        <dbReference type="Proteomes" id="UP000596661"/>
    </source>
</evidence>
<dbReference type="InterPro" id="IPR025724">
    <property type="entry name" value="GAG-pre-integrase_dom"/>
</dbReference>